<organism evidence="2 3">
    <name type="scientific">Candidatus Komeilibacteria bacterium RIFOXYC1_FULL_37_11</name>
    <dbReference type="NCBI Taxonomy" id="1798555"/>
    <lineage>
        <taxon>Bacteria</taxon>
        <taxon>Candidatus Komeiliibacteriota</taxon>
    </lineage>
</organism>
<dbReference type="Gene3D" id="1.10.20.60">
    <property type="entry name" value="Glu-tRNAGln amidotransferase C subunit, N-terminal domain"/>
    <property type="match status" value="1"/>
</dbReference>
<evidence type="ECO:0000256" key="1">
    <source>
        <dbReference type="SAM" id="MobiDB-lite"/>
    </source>
</evidence>
<dbReference type="SUPFAM" id="SSF141000">
    <property type="entry name" value="Glu-tRNAGln amidotransferase C subunit"/>
    <property type="match status" value="1"/>
</dbReference>
<gene>
    <name evidence="2" type="ORF">A2406_01245</name>
</gene>
<dbReference type="Pfam" id="PF02686">
    <property type="entry name" value="GatC"/>
    <property type="match status" value="1"/>
</dbReference>
<dbReference type="InterPro" id="IPR003837">
    <property type="entry name" value="GatC"/>
</dbReference>
<feature type="region of interest" description="Disordered" evidence="1">
    <location>
        <begin position="56"/>
        <end position="95"/>
    </location>
</feature>
<dbReference type="AlphaFoldDB" id="A0A1G2BW36"/>
<evidence type="ECO:0008006" key="4">
    <source>
        <dbReference type="Google" id="ProtNLM"/>
    </source>
</evidence>
<dbReference type="Proteomes" id="UP000177626">
    <property type="component" value="Unassembled WGS sequence"/>
</dbReference>
<evidence type="ECO:0000313" key="2">
    <source>
        <dbReference type="EMBL" id="OGY93268.1"/>
    </source>
</evidence>
<evidence type="ECO:0000313" key="3">
    <source>
        <dbReference type="Proteomes" id="UP000177626"/>
    </source>
</evidence>
<comment type="caution">
    <text evidence="2">The sequence shown here is derived from an EMBL/GenBank/DDBJ whole genome shotgun (WGS) entry which is preliminary data.</text>
</comment>
<sequence length="95" mass="10550">MKFDKKEVLHLAKLAKLNIKDEEVESYNHELQAILNYIENINSLNLDQVTESLRGIEGEGVGPRPDSISPSTPQIIGDAGQKDGQYVATPQVFNK</sequence>
<dbReference type="GO" id="GO:0006450">
    <property type="term" value="P:regulation of translational fidelity"/>
    <property type="evidence" value="ECO:0007669"/>
    <property type="project" value="InterPro"/>
</dbReference>
<dbReference type="InterPro" id="IPR036113">
    <property type="entry name" value="Asp/Glu-ADT_sf_sub_c"/>
</dbReference>
<reference evidence="2 3" key="1">
    <citation type="journal article" date="2016" name="Nat. Commun.">
        <title>Thousands of microbial genomes shed light on interconnected biogeochemical processes in an aquifer system.</title>
        <authorList>
            <person name="Anantharaman K."/>
            <person name="Brown C.T."/>
            <person name="Hug L.A."/>
            <person name="Sharon I."/>
            <person name="Castelle C.J."/>
            <person name="Probst A.J."/>
            <person name="Thomas B.C."/>
            <person name="Singh A."/>
            <person name="Wilkins M.J."/>
            <person name="Karaoz U."/>
            <person name="Brodie E.L."/>
            <person name="Williams K.H."/>
            <person name="Hubbard S.S."/>
            <person name="Banfield J.F."/>
        </authorList>
    </citation>
    <scope>NUCLEOTIDE SEQUENCE [LARGE SCALE GENOMIC DNA]</scope>
</reference>
<dbReference type="EMBL" id="MHKQ01000025">
    <property type="protein sequence ID" value="OGY93268.1"/>
    <property type="molecule type" value="Genomic_DNA"/>
</dbReference>
<accession>A0A1G2BW36</accession>
<proteinExistence type="predicted"/>
<name>A0A1G2BW36_9BACT</name>
<protein>
    <recommendedName>
        <fullName evidence="4">Aspartyl/glutamyl-tRNA(Asn/Gln) amidotransferase subunit C</fullName>
    </recommendedName>
</protein>